<protein>
    <submittedName>
        <fullName evidence="1">Uncharacterized protein</fullName>
    </submittedName>
</protein>
<dbReference type="OrthoDB" id="444432at2759"/>
<dbReference type="PANTHER" id="PTHR34071">
    <property type="entry name" value="5-NITROIMIDAZOLE ANTIBIOTICS RESISTANCE PROTEIN, NIMA-FAMILY-RELATED PROTEIN-RELATED"/>
    <property type="match status" value="1"/>
</dbReference>
<dbReference type="PANTHER" id="PTHR34071:SF2">
    <property type="entry name" value="FLAVIN-NUCLEOTIDE-BINDING PROTEIN"/>
    <property type="match status" value="1"/>
</dbReference>
<dbReference type="GeneID" id="55998379"/>
<dbReference type="InterPro" id="IPR012349">
    <property type="entry name" value="Split_barrel_FMN-bd"/>
</dbReference>
<organism evidence="1 2">
    <name type="scientific">Talaromyces rugulosus</name>
    <name type="common">Penicillium rugulosum</name>
    <dbReference type="NCBI Taxonomy" id="121627"/>
    <lineage>
        <taxon>Eukaryota</taxon>
        <taxon>Fungi</taxon>
        <taxon>Dikarya</taxon>
        <taxon>Ascomycota</taxon>
        <taxon>Pezizomycotina</taxon>
        <taxon>Eurotiomycetes</taxon>
        <taxon>Eurotiomycetidae</taxon>
        <taxon>Eurotiales</taxon>
        <taxon>Trichocomaceae</taxon>
        <taxon>Talaromyces</taxon>
        <taxon>Talaromyces sect. Islandici</taxon>
    </lineage>
</organism>
<dbReference type="InterPro" id="IPR024747">
    <property type="entry name" value="Pyridox_Oxase-rel"/>
</dbReference>
<keyword evidence="2" id="KW-1185">Reference proteome</keyword>
<dbReference type="Proteomes" id="UP000509510">
    <property type="component" value="Chromosome VI"/>
</dbReference>
<dbReference type="Gene3D" id="2.30.110.10">
    <property type="entry name" value="Electron Transport, Fmn-binding Protein, Chain A"/>
    <property type="match status" value="1"/>
</dbReference>
<dbReference type="RefSeq" id="XP_035349903.1">
    <property type="nucleotide sequence ID" value="XM_035494010.1"/>
</dbReference>
<dbReference type="SUPFAM" id="SSF50475">
    <property type="entry name" value="FMN-binding split barrel"/>
    <property type="match status" value="1"/>
</dbReference>
<dbReference type="KEGG" id="trg:TRUGW13939_10900"/>
<accession>A0A7H8RB92</accession>
<reference evidence="2" key="1">
    <citation type="submission" date="2020-06" db="EMBL/GenBank/DDBJ databases">
        <title>A chromosome-scale genome assembly of Talaromyces rugulosus W13939.</title>
        <authorList>
            <person name="Wang B."/>
            <person name="Guo L."/>
            <person name="Ye K."/>
            <person name="Wang L."/>
        </authorList>
    </citation>
    <scope>NUCLEOTIDE SEQUENCE [LARGE SCALE GENOMIC DNA]</scope>
    <source>
        <strain evidence="2">W13939</strain>
    </source>
</reference>
<evidence type="ECO:0000313" key="1">
    <source>
        <dbReference type="EMBL" id="QKX63729.1"/>
    </source>
</evidence>
<name>A0A7H8RB92_TALRU</name>
<dbReference type="AlphaFoldDB" id="A0A7H8RB92"/>
<sequence length="314" mass="34650">MAGTAQQPDTTSGGYPQGKLNTIRVYKQRGHYDYETVHSITDSTLLSHVAFIIKDNDNNGEDAPVNLPLTCVLGRYNPDIDYERLSDEQLDAEHKETIRSGPVEAYVHGNAAAMLYKAIKASENGSVKVCITSTAVDGVVLFLTPNGHSLNYRSSVLHGTASLVPEHEVAKKRWSMRLLTNHMARGRWDVTYPVAQSAMKYVQVIEVQIRSASAKVRGANIGDFEPDTVLGESPGWQKKDVWSGVVPLYEVLGTPVSSGVMGTQGERDDAIRQVEHWRGGRNEASKEYAERVAAVGPVEKDMKDQVEKWKSTHN</sequence>
<evidence type="ECO:0000313" key="2">
    <source>
        <dbReference type="Proteomes" id="UP000509510"/>
    </source>
</evidence>
<gene>
    <name evidence="1" type="ORF">TRUGW13939_10900</name>
</gene>
<proteinExistence type="predicted"/>
<dbReference type="EMBL" id="CP055903">
    <property type="protein sequence ID" value="QKX63729.1"/>
    <property type="molecule type" value="Genomic_DNA"/>
</dbReference>
<dbReference type="Pfam" id="PF12900">
    <property type="entry name" value="Pyridox_ox_2"/>
    <property type="match status" value="1"/>
</dbReference>